<dbReference type="Pfam" id="PF13688">
    <property type="entry name" value="Reprolysin_5"/>
    <property type="match status" value="1"/>
</dbReference>
<protein>
    <submittedName>
        <fullName evidence="9">Putative tick metalloprotease 1</fullName>
    </submittedName>
</protein>
<dbReference type="EMBL" id="GBBK01000039">
    <property type="protein sequence ID" value="JAC24443.1"/>
    <property type="molecule type" value="mRNA"/>
</dbReference>
<dbReference type="GO" id="GO:0004222">
    <property type="term" value="F:metalloendopeptidase activity"/>
    <property type="evidence" value="ECO:0007669"/>
    <property type="project" value="InterPro"/>
</dbReference>
<evidence type="ECO:0000259" key="8">
    <source>
        <dbReference type="PROSITE" id="PS50215"/>
    </source>
</evidence>
<feature type="compositionally biased region" description="Low complexity" evidence="6">
    <location>
        <begin position="498"/>
        <end position="510"/>
    </location>
</feature>
<dbReference type="PANTHER" id="PTHR11905:SF159">
    <property type="entry name" value="ADAM METALLOPROTEASE"/>
    <property type="match status" value="1"/>
</dbReference>
<keyword evidence="3 5" id="KW-0862">Zinc</keyword>
<reference evidence="9" key="1">
    <citation type="submission" date="2014-03" db="EMBL/GenBank/DDBJ databases">
        <title>The sialotranscriptome of Amblyomma triste, Amblyomma parvum and Amblyomma cajennense ticks, uncovered by 454-based RNA-seq.</title>
        <authorList>
            <person name="Garcia G.R."/>
            <person name="Gardinassi L.G."/>
            <person name="Ribeiro J.M."/>
            <person name="Anatriello E."/>
            <person name="Ferreira B.R."/>
            <person name="Moreira H.N."/>
            <person name="Mafra C."/>
            <person name="Olegario M.M."/>
            <person name="Szabo P.J."/>
            <person name="Miranda-Santos I.K."/>
            <person name="Maruyama S.R."/>
        </authorList>
    </citation>
    <scope>NUCLEOTIDE SEQUENCE</scope>
    <source>
        <strain evidence="9">Uberlandia</strain>
        <tissue evidence="9">Salivary glands</tissue>
    </source>
</reference>
<dbReference type="GO" id="GO:0046872">
    <property type="term" value="F:metal ion binding"/>
    <property type="evidence" value="ECO:0007669"/>
    <property type="project" value="UniProtKB-KW"/>
</dbReference>
<keyword evidence="4 9" id="KW-0482">Metalloprotease</keyword>
<sequence>MKFIVLLVLLIAHVKGSPKPKLVYPRLLEERSSDGRMVMHVHDDLTLNLRKASVAAPALRVITEENGRPVTLFYKGEDIDRDLYEDEEKIASVAVTQNENGLHIKGLVGPQHRIEPMPVVGRSEDGVVPHAIYEIEQEEMLDKALSHSEEHGKAVISERWNGGYQRQPQRVPENFTVELFVILDTPHHSHFSKNEELLAYLCVMINSVNLRYGPARFPRVKFMITGMDKSTNESYAVLAQQSSKYIFDEGTLSNLKGYAHDREDKYGHPDVVYLMTGRDVYTVINGKASVNGLGIGYVSSVCTYFKVALGEDRPGRYTGTHTLTHELAHVLGAHHDGDASKTNGHPGAKDCPWDDGHIMSYVNKGPSHHQFSRCSLEQIQYVVRLAGQVCWTIKSKGHVVPGQYPGSVVPTKEFCEDAINDKQAFIHNVTVSELSCKVRCLYYKRSYGGYGSIQRRFFYQEVDALDYMSCGHTKVCIQGVCLRKPEPDATTRSPVVDTTEAPTEAPTTTPRVSGSRCNCCSDCDNTATARPTYGTRPWWVRTDHRSG</sequence>
<evidence type="ECO:0000256" key="1">
    <source>
        <dbReference type="ARBA" id="ARBA00022670"/>
    </source>
</evidence>
<evidence type="ECO:0000256" key="5">
    <source>
        <dbReference type="PROSITE-ProRule" id="PRU00276"/>
    </source>
</evidence>
<organism evidence="9">
    <name type="scientific">Amblyomma cajennense</name>
    <name type="common">Cayenne tick</name>
    <name type="synonym">Acarus cajennensis</name>
    <dbReference type="NCBI Taxonomy" id="34607"/>
    <lineage>
        <taxon>Eukaryota</taxon>
        <taxon>Metazoa</taxon>
        <taxon>Ecdysozoa</taxon>
        <taxon>Arthropoda</taxon>
        <taxon>Chelicerata</taxon>
        <taxon>Arachnida</taxon>
        <taxon>Acari</taxon>
        <taxon>Parasitiformes</taxon>
        <taxon>Ixodida</taxon>
        <taxon>Ixodoidea</taxon>
        <taxon>Ixodidae</taxon>
        <taxon>Amblyomminae</taxon>
        <taxon>Amblyomma</taxon>
    </lineage>
</organism>
<feature type="active site" evidence="5">
    <location>
        <position position="326"/>
    </location>
</feature>
<dbReference type="SUPFAM" id="SSF55486">
    <property type="entry name" value="Metalloproteases ('zincins'), catalytic domain"/>
    <property type="match status" value="1"/>
</dbReference>
<feature type="binding site" evidence="5">
    <location>
        <position position="335"/>
    </location>
    <ligand>
        <name>Zn(2+)</name>
        <dbReference type="ChEBI" id="CHEBI:29105"/>
        <note>catalytic</note>
    </ligand>
</feature>
<dbReference type="InterPro" id="IPR001590">
    <property type="entry name" value="Peptidase_M12B"/>
</dbReference>
<keyword evidence="5" id="KW-0479">Metal-binding</keyword>
<evidence type="ECO:0000256" key="2">
    <source>
        <dbReference type="ARBA" id="ARBA00022801"/>
    </source>
</evidence>
<dbReference type="InterPro" id="IPR024079">
    <property type="entry name" value="MetalloPept_cat_dom_sf"/>
</dbReference>
<dbReference type="PANTHER" id="PTHR11905">
    <property type="entry name" value="ADAM A DISINTEGRIN AND METALLOPROTEASE DOMAIN"/>
    <property type="match status" value="1"/>
</dbReference>
<dbReference type="InterPro" id="IPR034030">
    <property type="entry name" value="ZnMc_salivary_gland_MPs"/>
</dbReference>
<feature type="region of interest" description="Disordered" evidence="6">
    <location>
        <begin position="487"/>
        <end position="510"/>
    </location>
</feature>
<feature type="domain" description="Peptidase M12B" evidence="8">
    <location>
        <begin position="175"/>
        <end position="395"/>
    </location>
</feature>
<accession>A0A023FUU9</accession>
<evidence type="ECO:0000256" key="3">
    <source>
        <dbReference type="ARBA" id="ARBA00022833"/>
    </source>
</evidence>
<comment type="caution">
    <text evidence="5">Lacks conserved residue(s) required for the propagation of feature annotation.</text>
</comment>
<feature type="signal peptide" evidence="7">
    <location>
        <begin position="1"/>
        <end position="16"/>
    </location>
</feature>
<keyword evidence="1 9" id="KW-0645">Protease</keyword>
<evidence type="ECO:0000256" key="7">
    <source>
        <dbReference type="SAM" id="SignalP"/>
    </source>
</evidence>
<dbReference type="PROSITE" id="PS50215">
    <property type="entry name" value="ADAM_MEPRO"/>
    <property type="match status" value="1"/>
</dbReference>
<evidence type="ECO:0000313" key="9">
    <source>
        <dbReference type="EMBL" id="JAC24443.1"/>
    </source>
</evidence>
<dbReference type="Gene3D" id="3.40.390.10">
    <property type="entry name" value="Collagenase (Catalytic Domain)"/>
    <property type="match status" value="1"/>
</dbReference>
<feature type="chain" id="PRO_5001520258" evidence="7">
    <location>
        <begin position="17"/>
        <end position="547"/>
    </location>
</feature>
<evidence type="ECO:0000256" key="4">
    <source>
        <dbReference type="ARBA" id="ARBA00023049"/>
    </source>
</evidence>
<keyword evidence="7" id="KW-0732">Signal</keyword>
<proteinExistence type="evidence at transcript level"/>
<feature type="binding site" evidence="5">
    <location>
        <position position="325"/>
    </location>
    <ligand>
        <name>Zn(2+)</name>
        <dbReference type="ChEBI" id="CHEBI:29105"/>
        <note>catalytic</note>
    </ligand>
</feature>
<feature type="binding site" evidence="5">
    <location>
        <position position="329"/>
    </location>
    <ligand>
        <name>Zn(2+)</name>
        <dbReference type="ChEBI" id="CHEBI:29105"/>
        <note>catalytic</note>
    </ligand>
</feature>
<dbReference type="AlphaFoldDB" id="A0A023FUU9"/>
<dbReference type="GO" id="GO:0006509">
    <property type="term" value="P:membrane protein ectodomain proteolysis"/>
    <property type="evidence" value="ECO:0007669"/>
    <property type="project" value="TreeGrafter"/>
</dbReference>
<keyword evidence="2" id="KW-0378">Hydrolase</keyword>
<dbReference type="Gene3D" id="3.40.1620.60">
    <property type="match status" value="1"/>
</dbReference>
<evidence type="ECO:0000256" key="6">
    <source>
        <dbReference type="SAM" id="MobiDB-lite"/>
    </source>
</evidence>
<name>A0A023FUU9_AMBCJ</name>
<dbReference type="CDD" id="cd04272">
    <property type="entry name" value="ZnMc_salivary_gland_MPs"/>
    <property type="match status" value="1"/>
</dbReference>